<dbReference type="OrthoDB" id="298939at2759"/>
<feature type="region of interest" description="Disordered" evidence="1">
    <location>
        <begin position="1017"/>
        <end position="1053"/>
    </location>
</feature>
<keyword evidence="4" id="KW-1185">Reference proteome</keyword>
<feature type="region of interest" description="Disordered" evidence="1">
    <location>
        <begin position="525"/>
        <end position="545"/>
    </location>
</feature>
<evidence type="ECO:0000256" key="1">
    <source>
        <dbReference type="SAM" id="MobiDB-lite"/>
    </source>
</evidence>
<name>A0A238FAP0_9BASI</name>
<dbReference type="InterPro" id="IPR014752">
    <property type="entry name" value="Arrestin-like_C"/>
</dbReference>
<evidence type="ECO:0000259" key="2">
    <source>
        <dbReference type="SMART" id="SM01017"/>
    </source>
</evidence>
<feature type="compositionally biased region" description="Low complexity" evidence="1">
    <location>
        <begin position="1334"/>
        <end position="1347"/>
    </location>
</feature>
<feature type="region of interest" description="Disordered" evidence="1">
    <location>
        <begin position="162"/>
        <end position="184"/>
    </location>
</feature>
<protein>
    <submittedName>
        <fullName evidence="3">BQ2448_2103 protein</fullName>
    </submittedName>
</protein>
<feature type="compositionally biased region" description="Low complexity" evidence="1">
    <location>
        <begin position="1407"/>
        <end position="1420"/>
    </location>
</feature>
<feature type="region of interest" description="Disordered" evidence="1">
    <location>
        <begin position="99"/>
        <end position="149"/>
    </location>
</feature>
<dbReference type="Proteomes" id="UP000198372">
    <property type="component" value="Unassembled WGS sequence"/>
</dbReference>
<dbReference type="SMART" id="SM01017">
    <property type="entry name" value="Arrestin_C"/>
    <property type="match status" value="1"/>
</dbReference>
<feature type="region of interest" description="Disordered" evidence="1">
    <location>
        <begin position="310"/>
        <end position="342"/>
    </location>
</feature>
<dbReference type="STRING" id="269621.A0A238FAP0"/>
<dbReference type="PANTHER" id="PTHR24216:SF65">
    <property type="entry name" value="PAXILLIN-LIKE PROTEIN 1"/>
    <property type="match status" value="1"/>
</dbReference>
<organism evidence="3 4">
    <name type="scientific">Microbotryum intermedium</name>
    <dbReference type="NCBI Taxonomy" id="269621"/>
    <lineage>
        <taxon>Eukaryota</taxon>
        <taxon>Fungi</taxon>
        <taxon>Dikarya</taxon>
        <taxon>Basidiomycota</taxon>
        <taxon>Pucciniomycotina</taxon>
        <taxon>Microbotryomycetes</taxon>
        <taxon>Microbotryales</taxon>
        <taxon>Microbotryaceae</taxon>
        <taxon>Microbotryum</taxon>
    </lineage>
</organism>
<feature type="compositionally biased region" description="Acidic residues" evidence="1">
    <location>
        <begin position="1198"/>
        <end position="1214"/>
    </location>
</feature>
<reference evidence="4" key="1">
    <citation type="submission" date="2016-09" db="EMBL/GenBank/DDBJ databases">
        <authorList>
            <person name="Jeantristanb JTB J.-T."/>
            <person name="Ricardo R."/>
        </authorList>
    </citation>
    <scope>NUCLEOTIDE SEQUENCE [LARGE SCALE GENOMIC DNA]</scope>
</reference>
<feature type="region of interest" description="Disordered" evidence="1">
    <location>
        <begin position="1110"/>
        <end position="1270"/>
    </location>
</feature>
<feature type="region of interest" description="Disordered" evidence="1">
    <location>
        <begin position="812"/>
        <end position="839"/>
    </location>
</feature>
<feature type="compositionally biased region" description="Low complexity" evidence="1">
    <location>
        <begin position="525"/>
        <end position="544"/>
    </location>
</feature>
<accession>A0A238FAP0</accession>
<dbReference type="InterPro" id="IPR011022">
    <property type="entry name" value="Arrestin_C-like"/>
</dbReference>
<evidence type="ECO:0000313" key="3">
    <source>
        <dbReference type="EMBL" id="SCV69083.1"/>
    </source>
</evidence>
<feature type="region of interest" description="Disordered" evidence="1">
    <location>
        <begin position="359"/>
        <end position="464"/>
    </location>
</feature>
<feature type="domain" description="Arrestin C-terminal-like" evidence="2">
    <location>
        <begin position="760"/>
        <end position="938"/>
    </location>
</feature>
<feature type="region of interest" description="Disordered" evidence="1">
    <location>
        <begin position="1297"/>
        <end position="1470"/>
    </location>
</feature>
<feature type="compositionally biased region" description="Low complexity" evidence="1">
    <location>
        <begin position="168"/>
        <end position="184"/>
    </location>
</feature>
<proteinExistence type="predicted"/>
<feature type="compositionally biased region" description="Polar residues" evidence="1">
    <location>
        <begin position="1141"/>
        <end position="1151"/>
    </location>
</feature>
<dbReference type="EMBL" id="FMSP01000004">
    <property type="protein sequence ID" value="SCV69083.1"/>
    <property type="molecule type" value="Genomic_DNA"/>
</dbReference>
<feature type="compositionally biased region" description="Basic residues" evidence="1">
    <location>
        <begin position="128"/>
        <end position="145"/>
    </location>
</feature>
<feature type="compositionally biased region" description="Polar residues" evidence="1">
    <location>
        <begin position="815"/>
        <end position="826"/>
    </location>
</feature>
<dbReference type="InterPro" id="IPR014756">
    <property type="entry name" value="Ig_E-set"/>
</dbReference>
<sequence>MEMAGPASSSGSTAISGLGITFCPSPDPSALRDHLANNPPDVFVAQQYADARSHAPFQDCRLTQPHLKRSVRGSVSYDGGLNQYYLQKGPQVAQVMIRQDSGDSSSGSAPSYHRHQHPRPNAIPIHHQQYHKKQKQIHRPTHHPGMHGLHAPQVSAQYLSPMSEFEASSDSDSQLLSPSSLSSLLSSSGLDHAATYAQGYALPPQLRHAQSMSSLPFSAPWPPPHVVELRAAPNPVPIKQHVSYLRPHPMHDMETELGLGAEPHPGSRSPSRLPHFLQERIRRQAMTRAQSMVELSEMYAQQEQSSYAHLNPNEATDDDERHEVECDASPESVPSSAGGLQRRHLERRLKEQHDYIIAQAERERSHRKSTAVDDDDKGSPVPRRPTTLRAQANRLRSKSMSATDRLPSAEHEAVVEKLKQQKISDLRKSDMGVRRRSVDNSDPTDASRPDAEMVSSNPRGDATATTTTMMQDNLEPTTVGLQRQGTLMTAGANPFRRSMELDRLLAPGSKRAASIGQLATIADSPALSSARTPSSAASPTRSRAQSNALTSAVVVEAPAALEQGLKSSTKTPRVELDLLLNSPLLVEGGLMKGRVDVRVRRGEVYISKPKVRVVGFEDFSHPPFRLGTELASGEARHVFYHHAAHIESTTNAKDRSLPFCDPLGDDEGFHKGRLGEHAVPFAMSLPVGKGAKGGWKCKQGVVRYIVIASVKLKSKDGADRSIAHFYRHVDIFPYYNPAILLAPSPQPHTAKASKSLFMGGSGKVNLAATLHRQTWVAGQRCYVEIRVENESNKKIKSLTLSLLRNTVVMRPGAKTSASEPPCSSQSTRKKVAESTLEMGKKGTKGVTAKGNWLGVEAGETTDFSHSLIIPVSVVSKEAQSAGQELLILCFQQTDELTIARGRHLEVSFVLKVAAGSSLSADVSAEIPIRIVNFVSIDPPPGHLGSASPALQTEGHLLAKSWGLNEASDAAVRASNGAVRPSAQKMPSMDSLQLSDLIEGPTATRTIARPRLSRVPSVDSIDTESLSRAQSPFPGFPAPPRIDKSANAQKPPIRRGQVVVGKAIERQLTHQMSLECISSAIASATARRRGHQCQESGLLSVESHAEIERWEDTGDLKQDEQENEDPYYAGGGEKLFDGPSDPFQTSYNTQDGIQLDDLDEVPDDTHGPLGRLPGAFSSEEELQELNAVMYQHQQSHFSDDDDELDHEDDVEDEIADAAQAATAERPARPRSVLNLGTQKSVSCQPESAAGPPTKSRSPTKPASTAARTPHKTDVFAFATLDSPIKANLDAPAVIAPILASPRSPVRRQPSKAALQVAAESETTTRGPRPLPVRPTATSSTLASPTKASMARAELNKKASTSSLKRSPGVAQRSSNKSLAETYEASSVAPMQVKARVSLAPSPRIADHPTSSASSLPSPRISVVAPVDSPRSRQSSMAPPPVPRKVRHCPSSPNLRSPRSMGDLRTPASTRRPVAATAVLPSVRNKVAALESRSATLHAMAGTAQRASFLSRDPMASAAHSSLKLQRGDSIRSEVSDATTAGFAGLHRAESFMSFKAPMLRRK</sequence>
<evidence type="ECO:0000313" key="4">
    <source>
        <dbReference type="Proteomes" id="UP000198372"/>
    </source>
</evidence>
<dbReference type="SUPFAM" id="SSF81296">
    <property type="entry name" value="E set domains"/>
    <property type="match status" value="1"/>
</dbReference>
<feature type="compositionally biased region" description="Basic and acidic residues" evidence="1">
    <location>
        <begin position="1110"/>
        <end position="1119"/>
    </location>
</feature>
<dbReference type="Gene3D" id="2.60.40.640">
    <property type="match status" value="1"/>
</dbReference>
<feature type="compositionally biased region" description="Polar residues" evidence="1">
    <location>
        <begin position="1233"/>
        <end position="1244"/>
    </location>
</feature>
<dbReference type="PANTHER" id="PTHR24216">
    <property type="entry name" value="PAXILLIN-RELATED"/>
    <property type="match status" value="1"/>
</dbReference>
<feature type="compositionally biased region" description="Polar residues" evidence="1">
    <location>
        <begin position="1253"/>
        <end position="1265"/>
    </location>
</feature>
<dbReference type="Pfam" id="PF02752">
    <property type="entry name" value="Arrestin_C"/>
    <property type="match status" value="1"/>
</dbReference>
<feature type="compositionally biased region" description="Basic and acidic residues" evidence="1">
    <location>
        <begin position="407"/>
        <end position="451"/>
    </location>
</feature>
<gene>
    <name evidence="3" type="ORF">BQ2448_2103</name>
</gene>